<name>A0A1G2QLX7_9BACT</name>
<dbReference type="AlphaFoldDB" id="A0A1G2QLX7"/>
<sequence>MFPVLTKADDLEGQLRQAIQSGDFDEALSLERKLERPLRVHDELEPLAATLLLRGDYPGFRRVIDLRAINFFNEEGARRILARCTL</sequence>
<dbReference type="EMBL" id="MHTM01000041">
    <property type="protein sequence ID" value="OHA61002.1"/>
    <property type="molecule type" value="Genomic_DNA"/>
</dbReference>
<evidence type="ECO:0000313" key="2">
    <source>
        <dbReference type="Proteomes" id="UP000177140"/>
    </source>
</evidence>
<evidence type="ECO:0000313" key="1">
    <source>
        <dbReference type="EMBL" id="OHA61002.1"/>
    </source>
</evidence>
<accession>A0A1G2QLX7</accession>
<organism evidence="1 2">
    <name type="scientific">Candidatus Vogelbacteria bacterium RIFOXYD2_FULL_44_9</name>
    <dbReference type="NCBI Taxonomy" id="1802441"/>
    <lineage>
        <taxon>Bacteria</taxon>
        <taxon>Candidatus Vogeliibacteriota</taxon>
    </lineage>
</organism>
<proteinExistence type="predicted"/>
<reference evidence="1 2" key="1">
    <citation type="journal article" date="2016" name="Nat. Commun.">
        <title>Thousands of microbial genomes shed light on interconnected biogeochemical processes in an aquifer system.</title>
        <authorList>
            <person name="Anantharaman K."/>
            <person name="Brown C.T."/>
            <person name="Hug L.A."/>
            <person name="Sharon I."/>
            <person name="Castelle C.J."/>
            <person name="Probst A.J."/>
            <person name="Thomas B.C."/>
            <person name="Singh A."/>
            <person name="Wilkins M.J."/>
            <person name="Karaoz U."/>
            <person name="Brodie E.L."/>
            <person name="Williams K.H."/>
            <person name="Hubbard S.S."/>
            <person name="Banfield J.F."/>
        </authorList>
    </citation>
    <scope>NUCLEOTIDE SEQUENCE [LARGE SCALE GENOMIC DNA]</scope>
</reference>
<comment type="caution">
    <text evidence="1">The sequence shown here is derived from an EMBL/GenBank/DDBJ whole genome shotgun (WGS) entry which is preliminary data.</text>
</comment>
<gene>
    <name evidence="1" type="ORF">A2556_02295</name>
</gene>
<dbReference type="Proteomes" id="UP000177140">
    <property type="component" value="Unassembled WGS sequence"/>
</dbReference>
<protein>
    <submittedName>
        <fullName evidence="1">Uncharacterized protein</fullName>
    </submittedName>
</protein>